<dbReference type="PANTHER" id="PTHR42911">
    <property type="entry name" value="MODULATOR OF FTSH PROTEASE HFLC"/>
    <property type="match status" value="1"/>
</dbReference>
<feature type="compositionally biased region" description="Polar residues" evidence="7">
    <location>
        <begin position="291"/>
        <end position="300"/>
    </location>
</feature>
<dbReference type="GO" id="GO:0016020">
    <property type="term" value="C:membrane"/>
    <property type="evidence" value="ECO:0007669"/>
    <property type="project" value="UniProtKB-SubCell"/>
</dbReference>
<feature type="region of interest" description="Disordered" evidence="7">
    <location>
        <begin position="291"/>
        <end position="348"/>
    </location>
</feature>
<dbReference type="InterPro" id="IPR036013">
    <property type="entry name" value="Band_7/SPFH_dom_sf"/>
</dbReference>
<dbReference type="Proteomes" id="UP000002931">
    <property type="component" value="Unassembled WGS sequence"/>
</dbReference>
<comment type="similarity">
    <text evidence="2 6">Belongs to the band 7/mec-2 family. HflC subfamily.</text>
</comment>
<evidence type="ECO:0000256" key="6">
    <source>
        <dbReference type="PIRNR" id="PIRNR005651"/>
    </source>
</evidence>
<dbReference type="SUPFAM" id="SSF117892">
    <property type="entry name" value="Band 7/SPFH domain"/>
    <property type="match status" value="1"/>
</dbReference>
<keyword evidence="4 8" id="KW-1133">Transmembrane helix</keyword>
<dbReference type="InterPro" id="IPR001107">
    <property type="entry name" value="Band_7"/>
</dbReference>
<dbReference type="PANTHER" id="PTHR42911:SF1">
    <property type="entry name" value="MODULATOR OF FTSH PROTEASE HFLC"/>
    <property type="match status" value="1"/>
</dbReference>
<dbReference type="HOGENOM" id="CLU_059167_2_0_5"/>
<dbReference type="RefSeq" id="WP_008329601.1">
    <property type="nucleotide sequence ID" value="NZ_CH902578.1"/>
</dbReference>
<evidence type="ECO:0000256" key="1">
    <source>
        <dbReference type="ARBA" id="ARBA00004167"/>
    </source>
</evidence>
<protein>
    <recommendedName>
        <fullName evidence="6">Protein HflC</fullName>
    </recommendedName>
</protein>
<evidence type="ECO:0000256" key="8">
    <source>
        <dbReference type="SAM" id="Phobius"/>
    </source>
</evidence>
<dbReference type="AlphaFoldDB" id="A3VLW2"/>
<keyword evidence="3 8" id="KW-0812">Transmembrane</keyword>
<reference evidence="10 11" key="1">
    <citation type="journal article" date="2010" name="J. Bacteriol.">
        <title>Genome sequences of Pelagibaca bermudensis HTCC2601T and Maritimibacter alkaliphilus HTCC2654T, the type strains of two marine Roseobacter genera.</title>
        <authorList>
            <person name="Thrash J.C."/>
            <person name="Cho J.C."/>
            <person name="Ferriera S."/>
            <person name="Johnson J."/>
            <person name="Vergin K.L."/>
            <person name="Giovannoni S.J."/>
        </authorList>
    </citation>
    <scope>NUCLEOTIDE SEQUENCE [LARGE SCALE GENOMIC DNA]</scope>
    <source>
        <strain evidence="10 11">HTCC2654</strain>
    </source>
</reference>
<comment type="function">
    <text evidence="6">HflC and HflK could regulate a protease.</text>
</comment>
<evidence type="ECO:0000256" key="2">
    <source>
        <dbReference type="ARBA" id="ARBA00007862"/>
    </source>
</evidence>
<dbReference type="SMART" id="SM00244">
    <property type="entry name" value="PHB"/>
    <property type="match status" value="1"/>
</dbReference>
<dbReference type="PIRSF" id="PIRSF005651">
    <property type="entry name" value="HflC"/>
    <property type="match status" value="1"/>
</dbReference>
<evidence type="ECO:0000256" key="4">
    <source>
        <dbReference type="ARBA" id="ARBA00022989"/>
    </source>
</evidence>
<feature type="transmembrane region" description="Helical" evidence="8">
    <location>
        <begin position="6"/>
        <end position="25"/>
    </location>
</feature>
<evidence type="ECO:0000256" key="5">
    <source>
        <dbReference type="ARBA" id="ARBA00023136"/>
    </source>
</evidence>
<proteinExistence type="inferred from homology"/>
<name>A3VLW2_9RHOB</name>
<dbReference type="Pfam" id="PF01145">
    <property type="entry name" value="Band_7"/>
    <property type="match status" value="1"/>
</dbReference>
<dbReference type="Gene3D" id="3.30.479.30">
    <property type="entry name" value="Band 7 domain"/>
    <property type="match status" value="1"/>
</dbReference>
<evidence type="ECO:0000313" key="10">
    <source>
        <dbReference type="EMBL" id="EAQ10797.1"/>
    </source>
</evidence>
<evidence type="ECO:0000313" key="11">
    <source>
        <dbReference type="Proteomes" id="UP000002931"/>
    </source>
</evidence>
<dbReference type="InterPro" id="IPR010200">
    <property type="entry name" value="HflC"/>
</dbReference>
<dbReference type="STRING" id="314271.RB2654_05732"/>
<comment type="subcellular location">
    <subcellularLocation>
        <location evidence="1">Membrane</location>
        <topology evidence="1">Single-pass membrane protein</topology>
    </subcellularLocation>
</comment>
<dbReference type="CDD" id="cd03405">
    <property type="entry name" value="SPFH_HflC"/>
    <property type="match status" value="1"/>
</dbReference>
<dbReference type="EMBL" id="AAMT01000025">
    <property type="protein sequence ID" value="EAQ10797.1"/>
    <property type="molecule type" value="Genomic_DNA"/>
</dbReference>
<sequence length="348" mass="38388">MRRSYVILGIIAVLVFIGLNSYYIVDEREKALRLWFGEVTAEIGEPGLYFKVPVLHEIAKYDDRILPLDTEPLEVTPADDRRLVVDAFARWRIEDATQFRRAVGASGISGARSRLERILNAELREVLGSVPSDAVLSVDRVSLMNQIRDQSRDEAAALGIRVIDVRIKRADLPDQNLEATFERMRAERQREAADEIARGNEAAQRLRAQADRTVVETTSEAQREAEIIRGEADAQRNAIYAEAFGRDPEFFAFYRSMSAYERSIRGGNSTLVISPNSEFFNYLKSDTSAQIARSAGTPNDTRVETETDGSADAGPVIEVPGAGLGDEDATATDSAGGDEATQEQPADG</sequence>
<keyword evidence="5 8" id="KW-0472">Membrane</keyword>
<evidence type="ECO:0000256" key="3">
    <source>
        <dbReference type="ARBA" id="ARBA00022692"/>
    </source>
</evidence>
<dbReference type="MEROPS" id="I87.001"/>
<comment type="caution">
    <text evidence="10">The sequence shown here is derived from an EMBL/GenBank/DDBJ whole genome shotgun (WGS) entry which is preliminary data.</text>
</comment>
<organism evidence="10 11">
    <name type="scientific">Maritimibacter alkaliphilus HTCC2654</name>
    <dbReference type="NCBI Taxonomy" id="314271"/>
    <lineage>
        <taxon>Bacteria</taxon>
        <taxon>Pseudomonadati</taxon>
        <taxon>Pseudomonadota</taxon>
        <taxon>Alphaproteobacteria</taxon>
        <taxon>Rhodobacterales</taxon>
        <taxon>Roseobacteraceae</taxon>
        <taxon>Maritimibacter</taxon>
    </lineage>
</organism>
<accession>A3VLW2</accession>
<dbReference type="eggNOG" id="COG0330">
    <property type="taxonomic scope" value="Bacteria"/>
</dbReference>
<keyword evidence="11" id="KW-1185">Reference proteome</keyword>
<evidence type="ECO:0000259" key="9">
    <source>
        <dbReference type="SMART" id="SM00244"/>
    </source>
</evidence>
<feature type="domain" description="Band 7" evidence="9">
    <location>
        <begin position="20"/>
        <end position="184"/>
    </location>
</feature>
<gene>
    <name evidence="10" type="ORF">RB2654_05732</name>
</gene>
<dbReference type="NCBIfam" id="TIGR01932">
    <property type="entry name" value="hflC"/>
    <property type="match status" value="1"/>
</dbReference>
<evidence type="ECO:0000256" key="7">
    <source>
        <dbReference type="SAM" id="MobiDB-lite"/>
    </source>
</evidence>
<dbReference type="OrthoDB" id="9812991at2"/>